<dbReference type="PANTHER" id="PTHR12157">
    <property type="entry name" value="REGULATING SYNAPTIC MEMBRANE EXOCYTOSIS PROTEIN"/>
    <property type="match status" value="1"/>
</dbReference>
<proteinExistence type="predicted"/>
<dbReference type="GO" id="GO:0048167">
    <property type="term" value="P:regulation of synaptic plasticity"/>
    <property type="evidence" value="ECO:0007669"/>
    <property type="project" value="TreeGrafter"/>
</dbReference>
<dbReference type="InterPro" id="IPR039032">
    <property type="entry name" value="Rim-like"/>
</dbReference>
<evidence type="ECO:0000313" key="5">
    <source>
        <dbReference type="EMBL" id="KAJ7387552.1"/>
    </source>
</evidence>
<dbReference type="GO" id="GO:0048788">
    <property type="term" value="C:cytoskeleton of presynaptic active zone"/>
    <property type="evidence" value="ECO:0007669"/>
    <property type="project" value="TreeGrafter"/>
</dbReference>
<sequence>MAENEELRPQLSYMAELEATLKKRSMLGATGQHAKRQNKENQTLATAPKSSPGQASSSNADDGWRIPRVSVHRASSNAVDVSTFVKTQHNEPEPEAEPPAEKKGTMHALRKYSKSLLIPRVSSVKSPEKQSLFGEDPEKGVIGPGQLRRGSYQGHELGYIRLGLLAIRGTFELEIIRGISLLAPGDHPPDTYVKTYLIKDQVRLLKRKTSITRQSVNPVYNCKIRYPGCDLHNKELMVSIWYKQGIFGRKALLGEVRIALGSLNLSVKQVAWYKVIC</sequence>
<evidence type="ECO:0000256" key="2">
    <source>
        <dbReference type="ARBA" id="ARBA00034103"/>
    </source>
</evidence>
<dbReference type="OrthoDB" id="5989000at2759"/>
<dbReference type="AlphaFoldDB" id="A0A9X0D4Z4"/>
<organism evidence="5 6">
    <name type="scientific">Desmophyllum pertusum</name>
    <dbReference type="NCBI Taxonomy" id="174260"/>
    <lineage>
        <taxon>Eukaryota</taxon>
        <taxon>Metazoa</taxon>
        <taxon>Cnidaria</taxon>
        <taxon>Anthozoa</taxon>
        <taxon>Hexacorallia</taxon>
        <taxon>Scleractinia</taxon>
        <taxon>Caryophylliina</taxon>
        <taxon>Caryophylliidae</taxon>
        <taxon>Desmophyllum</taxon>
    </lineage>
</organism>
<feature type="region of interest" description="Disordered" evidence="3">
    <location>
        <begin position="84"/>
        <end position="105"/>
    </location>
</feature>
<dbReference type="GO" id="GO:0042734">
    <property type="term" value="C:presynaptic membrane"/>
    <property type="evidence" value="ECO:0007669"/>
    <property type="project" value="TreeGrafter"/>
</dbReference>
<dbReference type="InterPro" id="IPR000008">
    <property type="entry name" value="C2_dom"/>
</dbReference>
<comment type="caution">
    <text evidence="5">The sequence shown here is derived from an EMBL/GenBank/DDBJ whole genome shotgun (WGS) entry which is preliminary data.</text>
</comment>
<dbReference type="Gene3D" id="2.60.40.150">
    <property type="entry name" value="C2 domain"/>
    <property type="match status" value="1"/>
</dbReference>
<evidence type="ECO:0000256" key="3">
    <source>
        <dbReference type="SAM" id="MobiDB-lite"/>
    </source>
</evidence>
<dbReference type="SMART" id="SM00239">
    <property type="entry name" value="C2"/>
    <property type="match status" value="1"/>
</dbReference>
<protein>
    <recommendedName>
        <fullName evidence="4">C2 domain-containing protein</fullName>
    </recommendedName>
</protein>
<evidence type="ECO:0000259" key="4">
    <source>
        <dbReference type="PROSITE" id="PS50004"/>
    </source>
</evidence>
<dbReference type="PROSITE" id="PS50004">
    <property type="entry name" value="C2"/>
    <property type="match status" value="1"/>
</dbReference>
<dbReference type="GO" id="GO:0042391">
    <property type="term" value="P:regulation of membrane potential"/>
    <property type="evidence" value="ECO:0007669"/>
    <property type="project" value="TreeGrafter"/>
</dbReference>
<dbReference type="GO" id="GO:0031267">
    <property type="term" value="F:small GTPase binding"/>
    <property type="evidence" value="ECO:0007669"/>
    <property type="project" value="InterPro"/>
</dbReference>
<dbReference type="EMBL" id="MU825873">
    <property type="protein sequence ID" value="KAJ7387552.1"/>
    <property type="molecule type" value="Genomic_DNA"/>
</dbReference>
<evidence type="ECO:0000256" key="1">
    <source>
        <dbReference type="ARBA" id="ARBA00023018"/>
    </source>
</evidence>
<feature type="region of interest" description="Disordered" evidence="3">
    <location>
        <begin position="24"/>
        <end position="65"/>
    </location>
</feature>
<reference evidence="5" key="1">
    <citation type="submission" date="2023-01" db="EMBL/GenBank/DDBJ databases">
        <title>Genome assembly of the deep-sea coral Lophelia pertusa.</title>
        <authorList>
            <person name="Herrera S."/>
            <person name="Cordes E."/>
        </authorList>
    </citation>
    <scope>NUCLEOTIDE SEQUENCE</scope>
    <source>
        <strain evidence="5">USNM1676648</strain>
        <tissue evidence="5">Polyp</tissue>
    </source>
</reference>
<dbReference type="Proteomes" id="UP001163046">
    <property type="component" value="Unassembled WGS sequence"/>
</dbReference>
<feature type="compositionally biased region" description="Polar residues" evidence="3">
    <location>
        <begin position="40"/>
        <end position="60"/>
    </location>
</feature>
<feature type="domain" description="C2" evidence="4">
    <location>
        <begin position="156"/>
        <end position="273"/>
    </location>
</feature>
<evidence type="ECO:0000313" key="6">
    <source>
        <dbReference type="Proteomes" id="UP001163046"/>
    </source>
</evidence>
<dbReference type="GO" id="GO:0044325">
    <property type="term" value="F:transmembrane transporter binding"/>
    <property type="evidence" value="ECO:0007669"/>
    <property type="project" value="TreeGrafter"/>
</dbReference>
<dbReference type="SUPFAM" id="SSF49562">
    <property type="entry name" value="C2 domain (Calcium/lipid-binding domain, CaLB)"/>
    <property type="match status" value="1"/>
</dbReference>
<dbReference type="GO" id="GO:0050806">
    <property type="term" value="P:positive regulation of synaptic transmission"/>
    <property type="evidence" value="ECO:0007669"/>
    <property type="project" value="TreeGrafter"/>
</dbReference>
<dbReference type="PANTHER" id="PTHR12157:SF21">
    <property type="entry name" value="RAB3 INTERACTING MOLECULE, ISOFORM F"/>
    <property type="match status" value="1"/>
</dbReference>
<comment type="subcellular location">
    <subcellularLocation>
        <location evidence="2">Synapse</location>
    </subcellularLocation>
</comment>
<dbReference type="InterPro" id="IPR035892">
    <property type="entry name" value="C2_domain_sf"/>
</dbReference>
<keyword evidence="1" id="KW-0770">Synapse</keyword>
<dbReference type="GO" id="GO:0048791">
    <property type="term" value="P:calcium ion-regulated exocytosis of neurotransmitter"/>
    <property type="evidence" value="ECO:0007669"/>
    <property type="project" value="TreeGrafter"/>
</dbReference>
<keyword evidence="6" id="KW-1185">Reference proteome</keyword>
<gene>
    <name evidence="5" type="ORF">OS493_000883</name>
</gene>
<accession>A0A9X0D4Z4</accession>
<name>A0A9X0D4Z4_9CNID</name>
<dbReference type="Pfam" id="PF00168">
    <property type="entry name" value="C2"/>
    <property type="match status" value="1"/>
</dbReference>